<evidence type="ECO:0000259" key="14">
    <source>
        <dbReference type="PROSITE" id="PS50888"/>
    </source>
</evidence>
<evidence type="ECO:0000256" key="10">
    <source>
        <dbReference type="ARBA" id="ARBA00023242"/>
    </source>
</evidence>
<proteinExistence type="predicted"/>
<evidence type="ECO:0000256" key="9">
    <source>
        <dbReference type="ARBA" id="ARBA00023163"/>
    </source>
</evidence>
<evidence type="ECO:0000256" key="1">
    <source>
        <dbReference type="ARBA" id="ARBA00004123"/>
    </source>
</evidence>
<evidence type="ECO:0000313" key="15">
    <source>
        <dbReference type="EMBL" id="PIK59291.1"/>
    </source>
</evidence>
<dbReference type="AlphaFoldDB" id="A0A2G8LGB3"/>
<comment type="subcellular location">
    <subcellularLocation>
        <location evidence="2">Endoplasmic reticulum membrane</location>
        <topology evidence="2">Multi-pass membrane protein</topology>
    </subcellularLocation>
    <subcellularLocation>
        <location evidence="1">Nucleus</location>
    </subcellularLocation>
</comment>
<gene>
    <name evidence="15" type="ORF">BSL78_03801</name>
</gene>
<evidence type="ECO:0000256" key="13">
    <source>
        <dbReference type="SAM" id="Phobius"/>
    </source>
</evidence>
<dbReference type="InterPro" id="IPR036638">
    <property type="entry name" value="HLH_DNA-bd_sf"/>
</dbReference>
<dbReference type="SUPFAM" id="SSF47459">
    <property type="entry name" value="HLH, helix-loop-helix DNA-binding domain"/>
    <property type="match status" value="1"/>
</dbReference>
<keyword evidence="5 13" id="KW-1133">Transmembrane helix</keyword>
<keyword evidence="16" id="KW-1185">Reference proteome</keyword>
<evidence type="ECO:0000256" key="2">
    <source>
        <dbReference type="ARBA" id="ARBA00004477"/>
    </source>
</evidence>
<evidence type="ECO:0000256" key="6">
    <source>
        <dbReference type="ARBA" id="ARBA00023015"/>
    </source>
</evidence>
<dbReference type="GO" id="GO:0046983">
    <property type="term" value="F:protein dimerization activity"/>
    <property type="evidence" value="ECO:0007669"/>
    <property type="project" value="InterPro"/>
</dbReference>
<name>A0A2G8LGB3_STIJA</name>
<dbReference type="InterPro" id="IPR011598">
    <property type="entry name" value="bHLH_dom"/>
</dbReference>
<accession>A0A2G8LGB3</accession>
<dbReference type="Gene3D" id="4.10.280.10">
    <property type="entry name" value="Helix-loop-helix DNA-binding domain"/>
    <property type="match status" value="1"/>
</dbReference>
<keyword evidence="9" id="KW-0804">Transcription</keyword>
<evidence type="ECO:0000256" key="12">
    <source>
        <dbReference type="SAM" id="MobiDB-lite"/>
    </source>
</evidence>
<keyword evidence="6" id="KW-0805">Transcription regulation</keyword>
<keyword evidence="8 13" id="KW-0472">Membrane</keyword>
<dbReference type="GO" id="GO:0000981">
    <property type="term" value="F:DNA-binding transcription factor activity, RNA polymerase II-specific"/>
    <property type="evidence" value="ECO:0007669"/>
    <property type="project" value="TreeGrafter"/>
</dbReference>
<keyword evidence="10" id="KW-0539">Nucleus</keyword>
<evidence type="ECO:0000256" key="5">
    <source>
        <dbReference type="ARBA" id="ARBA00022989"/>
    </source>
</evidence>
<dbReference type="SMART" id="SM00353">
    <property type="entry name" value="HLH"/>
    <property type="match status" value="1"/>
</dbReference>
<evidence type="ECO:0000313" key="16">
    <source>
        <dbReference type="Proteomes" id="UP000230750"/>
    </source>
</evidence>
<evidence type="ECO:0000256" key="8">
    <source>
        <dbReference type="ARBA" id="ARBA00023136"/>
    </source>
</evidence>
<keyword evidence="3 13" id="KW-0812">Transmembrane</keyword>
<dbReference type="EMBL" id="MRZV01000087">
    <property type="protein sequence ID" value="PIK59291.1"/>
    <property type="molecule type" value="Genomic_DNA"/>
</dbReference>
<dbReference type="GO" id="GO:0000978">
    <property type="term" value="F:RNA polymerase II cis-regulatory region sequence-specific DNA binding"/>
    <property type="evidence" value="ECO:0007669"/>
    <property type="project" value="TreeGrafter"/>
</dbReference>
<dbReference type="GO" id="GO:0005634">
    <property type="term" value="C:nucleus"/>
    <property type="evidence" value="ECO:0007669"/>
    <property type="project" value="UniProtKB-SubCell"/>
</dbReference>
<comment type="caution">
    <text evidence="15">The sequence shown here is derived from an EMBL/GenBank/DDBJ whole genome shotgun (WGS) entry which is preliminary data.</text>
</comment>
<feature type="domain" description="BHLH" evidence="14">
    <location>
        <begin position="284"/>
        <end position="334"/>
    </location>
</feature>
<protein>
    <submittedName>
        <fullName evidence="15">Putative SREB transcription factor isoform X1</fullName>
    </submittedName>
</protein>
<sequence>MGSIDQLNQWNYSSDISDFSDYLATSTNANGTVEDLDNILGVLHDGDPTWDDDMINDGEFMDENNADFSEYLHNNDLSILTEPQLQSSPLILKSPVTTSTAPVNQSTPATIPVLSAADKMRMFKQLQLQQQKEQLEQQQTQQQQLQQPIVLSPQPQQLQPQQQQTQPQQQQTQQQPLQQQQTNTNPLQQIIKLESTPQKQLLVVVPPSTWFTSTDTTVVTQPQVVIQQTAGNNNVTTTTQGSTVSSITTLPVSSVTTLTNNIDKLPISPSPSSKGMLPQLPKGEKRVAHNAIEKRYRRSINDRIETLRQMVVGSDAKIQKSGILQKAIDQINYLRKLSQYLKQENAELKAQLFDRTAVFSTLVISKSGAASVHIKAEPPTPPASDTQSPGPSPTQVDFEPPSPKSENGDIDDIIGMTDRSRLTLCIFMFAVLLFNPFGFILGKAAQNFASPDATFEHGMNGGGRTLKGVAADEEMSPLWSLAMSSTVWVVNAILILGVIIQILIKGEPVTKPNSEASAEFWKHRQAAETQIHRNEHVAALSHSHLALKALGRTIPVTRFDMWACTVWNFLRFLLNKVFIGRWLAKRAGGHEKDDSEDGKYTTAETSARDAALMYLQYLQIALVSSKPLSALSVTSIGLMTLNLAHCAGNALTSENIAEVYATVALALKHTYHKKMMFVSGRTYTKEYNTPAYLSWMHNAMAYQLAKQEDISFVPREHCSHRLQKVEKNYTVPTLKLFIQSCLQLQRLAAPSNPLSCLTQGLHEQMLECALYQLVAPMENSGRMGVANSEPQDALHILAYLENPDSRGQIPQDTSSFVDCRDVCKWWAEIVVVAAHWMLGDEEAAERRYYSVEKLPAVLEFSDDILPKAALLAFRARKLLMSGSEEIGSSQECKRLCDKASAYLHRSVNYAGSLRHEKLHAGIHLLVADWLLATRTTLWQLRQSQESSSVNLATSSELTMFQQDVSALRRVAGTIKSVMPKVYLYQAVSRFMAGANPAQTQQLLDRSLRQKIPSNTTSMFATKKDNPGVVPVSKRDRGQALVVACRYLPESILSYPNQRERMLNEAARCFEQAGDRWGLRECQQLLANIKKECGEAGEEISRRTAILTS</sequence>
<dbReference type="Proteomes" id="UP000230750">
    <property type="component" value="Unassembled WGS sequence"/>
</dbReference>
<dbReference type="Pfam" id="PF00010">
    <property type="entry name" value="HLH"/>
    <property type="match status" value="1"/>
</dbReference>
<feature type="region of interest" description="Disordered" evidence="12">
    <location>
        <begin position="373"/>
        <end position="412"/>
    </location>
</feature>
<evidence type="ECO:0000256" key="7">
    <source>
        <dbReference type="ARBA" id="ARBA00023125"/>
    </source>
</evidence>
<keyword evidence="11" id="KW-0175">Coiled coil</keyword>
<feature type="transmembrane region" description="Helical" evidence="13">
    <location>
        <begin position="422"/>
        <end position="441"/>
    </location>
</feature>
<dbReference type="PANTHER" id="PTHR46062">
    <property type="entry name" value="STEROL REGULATORY ELEMENT-BINDING PROTEIN"/>
    <property type="match status" value="1"/>
</dbReference>
<dbReference type="STRING" id="307972.A0A2G8LGB3"/>
<dbReference type="PANTHER" id="PTHR46062:SF1">
    <property type="entry name" value="LP12374P"/>
    <property type="match status" value="1"/>
</dbReference>
<dbReference type="CDD" id="cd11394">
    <property type="entry name" value="bHLHzip_SREBP"/>
    <property type="match status" value="1"/>
</dbReference>
<feature type="coiled-coil region" evidence="11">
    <location>
        <begin position="121"/>
        <end position="148"/>
    </location>
</feature>
<keyword evidence="7" id="KW-0238">DNA-binding</keyword>
<feature type="transmembrane region" description="Helical" evidence="13">
    <location>
        <begin position="485"/>
        <end position="504"/>
    </location>
</feature>
<feature type="compositionally biased region" description="Polar residues" evidence="12">
    <location>
        <begin position="383"/>
        <end position="395"/>
    </location>
</feature>
<keyword evidence="4" id="KW-0256">Endoplasmic reticulum</keyword>
<dbReference type="GO" id="GO:0005789">
    <property type="term" value="C:endoplasmic reticulum membrane"/>
    <property type="evidence" value="ECO:0007669"/>
    <property type="project" value="UniProtKB-SubCell"/>
</dbReference>
<reference evidence="15 16" key="1">
    <citation type="journal article" date="2017" name="PLoS Biol.">
        <title>The sea cucumber genome provides insights into morphological evolution and visceral regeneration.</title>
        <authorList>
            <person name="Zhang X."/>
            <person name="Sun L."/>
            <person name="Yuan J."/>
            <person name="Sun Y."/>
            <person name="Gao Y."/>
            <person name="Zhang L."/>
            <person name="Li S."/>
            <person name="Dai H."/>
            <person name="Hamel J.F."/>
            <person name="Liu C."/>
            <person name="Yu Y."/>
            <person name="Liu S."/>
            <person name="Lin W."/>
            <person name="Guo K."/>
            <person name="Jin S."/>
            <person name="Xu P."/>
            <person name="Storey K.B."/>
            <person name="Huan P."/>
            <person name="Zhang T."/>
            <person name="Zhou Y."/>
            <person name="Zhang J."/>
            <person name="Lin C."/>
            <person name="Li X."/>
            <person name="Xing L."/>
            <person name="Huo D."/>
            <person name="Sun M."/>
            <person name="Wang L."/>
            <person name="Mercier A."/>
            <person name="Li F."/>
            <person name="Yang H."/>
            <person name="Xiang J."/>
        </authorList>
    </citation>
    <scope>NUCLEOTIDE SEQUENCE [LARGE SCALE GENOMIC DNA]</scope>
    <source>
        <strain evidence="15">Shaxun</strain>
        <tissue evidence="15">Muscle</tissue>
    </source>
</reference>
<dbReference type="OrthoDB" id="2133190at2759"/>
<feature type="region of interest" description="Disordered" evidence="12">
    <location>
        <begin position="154"/>
        <end position="183"/>
    </location>
</feature>
<evidence type="ECO:0000256" key="11">
    <source>
        <dbReference type="SAM" id="Coils"/>
    </source>
</evidence>
<organism evidence="15 16">
    <name type="scientific">Stichopus japonicus</name>
    <name type="common">Sea cucumber</name>
    <dbReference type="NCBI Taxonomy" id="307972"/>
    <lineage>
        <taxon>Eukaryota</taxon>
        <taxon>Metazoa</taxon>
        <taxon>Echinodermata</taxon>
        <taxon>Eleutherozoa</taxon>
        <taxon>Echinozoa</taxon>
        <taxon>Holothuroidea</taxon>
        <taxon>Aspidochirotacea</taxon>
        <taxon>Aspidochirotida</taxon>
        <taxon>Stichopodidae</taxon>
        <taxon>Apostichopus</taxon>
    </lineage>
</organism>
<evidence type="ECO:0000256" key="4">
    <source>
        <dbReference type="ARBA" id="ARBA00022824"/>
    </source>
</evidence>
<dbReference type="PROSITE" id="PS50888">
    <property type="entry name" value="BHLH"/>
    <property type="match status" value="1"/>
</dbReference>
<evidence type="ECO:0000256" key="3">
    <source>
        <dbReference type="ARBA" id="ARBA00022692"/>
    </source>
</evidence>